<keyword evidence="6" id="KW-1003">Cell membrane</keyword>
<gene>
    <name evidence="8" type="primary">pstC</name>
    <name evidence="8" type="ORF">EGH24_05085</name>
</gene>
<dbReference type="NCBIfam" id="TIGR02138">
    <property type="entry name" value="phosphate_pstC"/>
    <property type="match status" value="1"/>
</dbReference>
<proteinExistence type="inferred from homology"/>
<dbReference type="OrthoDB" id="338493at2157"/>
<dbReference type="PANTHER" id="PTHR42727">
    <property type="entry name" value="PHOSPHATE TRANSPORT SYSTEM PERMEASE PROTEIN"/>
    <property type="match status" value="1"/>
</dbReference>
<dbReference type="RefSeq" id="WP_142979081.1">
    <property type="nucleotide sequence ID" value="NZ_RKLU01000002.1"/>
</dbReference>
<evidence type="ECO:0000256" key="3">
    <source>
        <dbReference type="ARBA" id="ARBA00022989"/>
    </source>
</evidence>
<keyword evidence="6" id="KW-0592">Phosphate transport</keyword>
<dbReference type="Gene3D" id="1.10.3720.10">
    <property type="entry name" value="MetI-like"/>
    <property type="match status" value="1"/>
</dbReference>
<name>A0A8J8TD86_9EURY</name>
<feature type="transmembrane region" description="Helical" evidence="5">
    <location>
        <begin position="157"/>
        <end position="177"/>
    </location>
</feature>
<evidence type="ECO:0000256" key="4">
    <source>
        <dbReference type="ARBA" id="ARBA00023136"/>
    </source>
</evidence>
<dbReference type="AlphaFoldDB" id="A0A8J8TD86"/>
<evidence type="ECO:0000256" key="2">
    <source>
        <dbReference type="ARBA" id="ARBA00022692"/>
    </source>
</evidence>
<sequence>MSDADVTADLQRSSGLSRLKESGYAGVFLTCAAITLLTTVAIIGTLLSDALFFFSEVPITEFLLGTNWSPNPRGEGLSFGIVPLVIGTITVTITAAFIALPVGTLTAIYLSEYATKQVRAILKPLLEILAGIPTVVYGYFALVYVTPALQATLFPDLGTFNALSASLMIGIMTIPMVSSISEDAMSAVPDSLRQAGYGLGATKYEVSTSVVVPASLSGIVSSYILAVSRAIGETMIVVVAMGSQANMPQIRETILGIPYINPGDVLFESGMTITVSMVQIAGGDLTGGSLPYDSMFALGLTLFVITLIMNVLSDIIAQRYREEY</sequence>
<feature type="transmembrane region" description="Helical" evidence="5">
    <location>
        <begin position="294"/>
        <end position="312"/>
    </location>
</feature>
<dbReference type="EMBL" id="RKLU01000002">
    <property type="protein sequence ID" value="TQQ82816.1"/>
    <property type="molecule type" value="Genomic_DNA"/>
</dbReference>
<feature type="domain" description="ABC transmembrane type-1" evidence="7">
    <location>
        <begin position="85"/>
        <end position="313"/>
    </location>
</feature>
<organism evidence="8 9">
    <name type="scientific">Halonotius terrestris</name>
    <dbReference type="NCBI Taxonomy" id="2487750"/>
    <lineage>
        <taxon>Archaea</taxon>
        <taxon>Methanobacteriati</taxon>
        <taxon>Methanobacteriota</taxon>
        <taxon>Stenosarchaea group</taxon>
        <taxon>Halobacteria</taxon>
        <taxon>Halobacteriales</taxon>
        <taxon>Haloferacaceae</taxon>
        <taxon>Halonotius</taxon>
    </lineage>
</organism>
<dbReference type="InterPro" id="IPR000515">
    <property type="entry name" value="MetI-like"/>
</dbReference>
<dbReference type="InterPro" id="IPR011864">
    <property type="entry name" value="Phosphate_PstC"/>
</dbReference>
<reference evidence="8" key="1">
    <citation type="submission" date="2019-02" db="EMBL/GenBank/DDBJ databases">
        <title>Halonotius sp. a new haloarchaeum isolated from saline soil.</title>
        <authorList>
            <person name="Duran-Viseras A."/>
            <person name="Sanchez-Porro C."/>
            <person name="Ventosa A."/>
        </authorList>
    </citation>
    <scope>NUCLEOTIDE SEQUENCE</scope>
    <source>
        <strain evidence="8">F15B</strain>
    </source>
</reference>
<dbReference type="Pfam" id="PF00528">
    <property type="entry name" value="BPD_transp_1"/>
    <property type="match status" value="1"/>
</dbReference>
<keyword evidence="4 5" id="KW-0472">Membrane</keyword>
<evidence type="ECO:0000259" key="7">
    <source>
        <dbReference type="PROSITE" id="PS50928"/>
    </source>
</evidence>
<comment type="caution">
    <text evidence="6">Lacks conserved residue(s) required for the propagation of feature annotation.</text>
</comment>
<dbReference type="GO" id="GO:0006817">
    <property type="term" value="P:phosphate ion transport"/>
    <property type="evidence" value="ECO:0007669"/>
    <property type="project" value="UniProtKB-KW"/>
</dbReference>
<comment type="function">
    <text evidence="6">Part of the binding-protein-dependent transport system for phosphate; probably responsible for the translocation of the substrate across the membrane.</text>
</comment>
<dbReference type="SUPFAM" id="SSF161098">
    <property type="entry name" value="MetI-like"/>
    <property type="match status" value="1"/>
</dbReference>
<dbReference type="Proteomes" id="UP000705823">
    <property type="component" value="Unassembled WGS sequence"/>
</dbReference>
<evidence type="ECO:0000313" key="8">
    <source>
        <dbReference type="EMBL" id="TQQ82816.1"/>
    </source>
</evidence>
<comment type="similarity">
    <text evidence="6">Belongs to the binding-protein-dependent transport system permease family. CysTW subfamily.</text>
</comment>
<keyword evidence="9" id="KW-1185">Reference proteome</keyword>
<dbReference type="CDD" id="cd06261">
    <property type="entry name" value="TM_PBP2"/>
    <property type="match status" value="1"/>
</dbReference>
<feature type="transmembrane region" description="Helical" evidence="5">
    <location>
        <begin position="77"/>
        <end position="110"/>
    </location>
</feature>
<dbReference type="InterPro" id="IPR035906">
    <property type="entry name" value="MetI-like_sf"/>
</dbReference>
<evidence type="ECO:0000256" key="1">
    <source>
        <dbReference type="ARBA" id="ARBA00004141"/>
    </source>
</evidence>
<protein>
    <recommendedName>
        <fullName evidence="6">Phosphate transport system permease protein</fullName>
    </recommendedName>
</protein>
<keyword evidence="5" id="KW-0813">Transport</keyword>
<accession>A0A8J8TD86</accession>
<feature type="transmembrane region" description="Helical" evidence="5">
    <location>
        <begin position="122"/>
        <end position="145"/>
    </location>
</feature>
<comment type="caution">
    <text evidence="8">The sequence shown here is derived from an EMBL/GenBank/DDBJ whole genome shotgun (WGS) entry which is preliminary data.</text>
</comment>
<evidence type="ECO:0000313" key="9">
    <source>
        <dbReference type="Proteomes" id="UP000705823"/>
    </source>
</evidence>
<dbReference type="GO" id="GO:0005315">
    <property type="term" value="F:phosphate transmembrane transporter activity"/>
    <property type="evidence" value="ECO:0007669"/>
    <property type="project" value="InterPro"/>
</dbReference>
<comment type="subcellular location">
    <subcellularLocation>
        <location evidence="5">Cell membrane</location>
        <topology evidence="5">Multi-pass membrane protein</topology>
    </subcellularLocation>
    <subcellularLocation>
        <location evidence="1">Membrane</location>
        <topology evidence="1">Multi-pass membrane protein</topology>
    </subcellularLocation>
</comment>
<dbReference type="PANTHER" id="PTHR42727:SF1">
    <property type="entry name" value="PHOSPHATE TRANSPORT SYSTEM PERMEASE"/>
    <property type="match status" value="1"/>
</dbReference>
<keyword evidence="2 5" id="KW-0812">Transmembrane</keyword>
<evidence type="ECO:0000256" key="6">
    <source>
        <dbReference type="RuleBase" id="RU363054"/>
    </source>
</evidence>
<dbReference type="PROSITE" id="PS50928">
    <property type="entry name" value="ABC_TM1"/>
    <property type="match status" value="1"/>
</dbReference>
<dbReference type="GO" id="GO:0005886">
    <property type="term" value="C:plasma membrane"/>
    <property type="evidence" value="ECO:0007669"/>
    <property type="project" value="UniProtKB-SubCell"/>
</dbReference>
<feature type="transmembrane region" description="Helical" evidence="5">
    <location>
        <begin position="24"/>
        <end position="47"/>
    </location>
</feature>
<evidence type="ECO:0000256" key="5">
    <source>
        <dbReference type="RuleBase" id="RU363032"/>
    </source>
</evidence>
<keyword evidence="3 5" id="KW-1133">Transmembrane helix</keyword>